<dbReference type="GO" id="GO:0019288">
    <property type="term" value="P:isopentenyl diphosphate biosynthetic process, methylerythritol 4-phosphate pathway"/>
    <property type="evidence" value="ECO:0007669"/>
    <property type="project" value="UniProtKB-UniRule"/>
</dbReference>
<dbReference type="RefSeq" id="WP_210682994.1">
    <property type="nucleotide sequence ID" value="NZ_JAGMWN010000008.1"/>
</dbReference>
<dbReference type="GO" id="GO:0005524">
    <property type="term" value="F:ATP binding"/>
    <property type="evidence" value="ECO:0007669"/>
    <property type="project" value="UniProtKB-UniRule"/>
</dbReference>
<evidence type="ECO:0000256" key="3">
    <source>
        <dbReference type="ARBA" id="ARBA00017473"/>
    </source>
</evidence>
<evidence type="ECO:0000256" key="1">
    <source>
        <dbReference type="ARBA" id="ARBA00009684"/>
    </source>
</evidence>
<dbReference type="InterPro" id="IPR036554">
    <property type="entry name" value="GHMP_kinase_C_sf"/>
</dbReference>
<comment type="similarity">
    <text evidence="1 10">Belongs to the GHMP kinase family. IspE subfamily.</text>
</comment>
<comment type="function">
    <text evidence="10">Catalyzes the phosphorylation of the position 2 hydroxy group of 4-diphosphocytidyl-2C-methyl-D-erythritol.</text>
</comment>
<evidence type="ECO:0000256" key="9">
    <source>
        <dbReference type="ARBA" id="ARBA00032554"/>
    </source>
</evidence>
<dbReference type="EMBL" id="JAGMWN010000008">
    <property type="protein sequence ID" value="MBP5858401.1"/>
    <property type="molecule type" value="Genomic_DNA"/>
</dbReference>
<proteinExistence type="inferred from homology"/>
<dbReference type="Pfam" id="PF00288">
    <property type="entry name" value="GHMP_kinases_N"/>
    <property type="match status" value="1"/>
</dbReference>
<dbReference type="AlphaFoldDB" id="A0A8J7V3M0"/>
<dbReference type="InterPro" id="IPR013750">
    <property type="entry name" value="GHMP_kinase_C_dom"/>
</dbReference>
<protein>
    <recommendedName>
        <fullName evidence="3 10">4-diphosphocytidyl-2-C-methyl-D-erythritol kinase</fullName>
        <shortName evidence="10">CMK</shortName>
        <ecNumber evidence="2 10">2.7.1.148</ecNumber>
    </recommendedName>
    <alternativeName>
        <fullName evidence="9 10">4-(cytidine-5'-diphospho)-2-C-methyl-D-erythritol kinase</fullName>
    </alternativeName>
</protein>
<evidence type="ECO:0000256" key="7">
    <source>
        <dbReference type="ARBA" id="ARBA00022840"/>
    </source>
</evidence>
<evidence type="ECO:0000313" key="13">
    <source>
        <dbReference type="EMBL" id="MBP5858401.1"/>
    </source>
</evidence>
<feature type="domain" description="GHMP kinase N-terminal" evidence="11">
    <location>
        <begin position="67"/>
        <end position="149"/>
    </location>
</feature>
<dbReference type="InterPro" id="IPR006204">
    <property type="entry name" value="GHMP_kinase_N_dom"/>
</dbReference>
<evidence type="ECO:0000313" key="14">
    <source>
        <dbReference type="Proteomes" id="UP000672602"/>
    </source>
</evidence>
<name>A0A8J7V3M0_9PROT</name>
<evidence type="ECO:0000259" key="12">
    <source>
        <dbReference type="Pfam" id="PF08544"/>
    </source>
</evidence>
<comment type="pathway">
    <text evidence="10">Isoprenoid biosynthesis; isopentenyl diphosphate biosynthesis via DXP pathway; isopentenyl diphosphate from 1-deoxy-D-xylulose 5-phosphate: step 3/6.</text>
</comment>
<keyword evidence="5 10" id="KW-0547">Nucleotide-binding</keyword>
<feature type="active site" evidence="10">
    <location>
        <position position="8"/>
    </location>
</feature>
<feature type="binding site" evidence="10">
    <location>
        <begin position="100"/>
        <end position="110"/>
    </location>
    <ligand>
        <name>ATP</name>
        <dbReference type="ChEBI" id="CHEBI:30616"/>
    </ligand>
</feature>
<dbReference type="PIRSF" id="PIRSF010376">
    <property type="entry name" value="IspE"/>
    <property type="match status" value="1"/>
</dbReference>
<keyword evidence="7 10" id="KW-0067">ATP-binding</keyword>
<feature type="domain" description="GHMP kinase C-terminal" evidence="12">
    <location>
        <begin position="237"/>
        <end position="287"/>
    </location>
</feature>
<keyword evidence="8 10" id="KW-0414">Isoprene biosynthesis</keyword>
<dbReference type="PANTHER" id="PTHR43527:SF2">
    <property type="entry name" value="4-DIPHOSPHOCYTIDYL-2-C-METHYL-D-ERYTHRITOL KINASE, CHLOROPLASTIC"/>
    <property type="match status" value="1"/>
</dbReference>
<keyword evidence="6 10" id="KW-0418">Kinase</keyword>
<dbReference type="SUPFAM" id="SSF54211">
    <property type="entry name" value="Ribosomal protein S5 domain 2-like"/>
    <property type="match status" value="1"/>
</dbReference>
<evidence type="ECO:0000256" key="10">
    <source>
        <dbReference type="HAMAP-Rule" id="MF_00061"/>
    </source>
</evidence>
<comment type="catalytic activity">
    <reaction evidence="10">
        <text>4-CDP-2-C-methyl-D-erythritol + ATP = 4-CDP-2-C-methyl-D-erythritol 2-phosphate + ADP + H(+)</text>
        <dbReference type="Rhea" id="RHEA:18437"/>
        <dbReference type="ChEBI" id="CHEBI:15378"/>
        <dbReference type="ChEBI" id="CHEBI:30616"/>
        <dbReference type="ChEBI" id="CHEBI:57823"/>
        <dbReference type="ChEBI" id="CHEBI:57919"/>
        <dbReference type="ChEBI" id="CHEBI:456216"/>
        <dbReference type="EC" id="2.7.1.148"/>
    </reaction>
</comment>
<accession>A0A8J7V3M0</accession>
<dbReference type="InterPro" id="IPR020568">
    <property type="entry name" value="Ribosomal_Su5_D2-typ_SF"/>
</dbReference>
<organism evidence="13 14">
    <name type="scientific">Marivibrio halodurans</name>
    <dbReference type="NCBI Taxonomy" id="2039722"/>
    <lineage>
        <taxon>Bacteria</taxon>
        <taxon>Pseudomonadati</taxon>
        <taxon>Pseudomonadota</taxon>
        <taxon>Alphaproteobacteria</taxon>
        <taxon>Rhodospirillales</taxon>
        <taxon>Rhodospirillaceae</taxon>
        <taxon>Marivibrio</taxon>
    </lineage>
</organism>
<feature type="active site" evidence="10">
    <location>
        <position position="142"/>
    </location>
</feature>
<dbReference type="NCBIfam" id="TIGR00154">
    <property type="entry name" value="ispE"/>
    <property type="match status" value="1"/>
</dbReference>
<dbReference type="Gene3D" id="3.30.230.10">
    <property type="match status" value="1"/>
</dbReference>
<comment type="caution">
    <text evidence="13">The sequence shown here is derived from an EMBL/GenBank/DDBJ whole genome shotgun (WGS) entry which is preliminary data.</text>
</comment>
<dbReference type="NCBIfam" id="NF011202">
    <property type="entry name" value="PRK14608.1"/>
    <property type="match status" value="1"/>
</dbReference>
<dbReference type="PANTHER" id="PTHR43527">
    <property type="entry name" value="4-DIPHOSPHOCYTIDYL-2-C-METHYL-D-ERYTHRITOL KINASE, CHLOROPLASTIC"/>
    <property type="match status" value="1"/>
</dbReference>
<sequence length="323" mass="32551">MHDFAAAKLNLTLRILGRRADGYHELSSLVAFADIGDRVSVAPADALTLAIDGPAAGALADLPTDDNLVMRAARALKMKMGQGETGLPAGAALRLEKHLPVASGIGGGSADAAAALRLLSRLWRIAPDPGGLARLALALGADVPVCLTGRPARMEGIGEVVTPAGPIARDPAPGVLLANPGVATPTGAVFAALDAPTFAPDGEGVRRDHCAPLGPTLDDLVAAISPIGNDLSEAACRVTPAIRRVMQALEILPGVAYAALSGSGATCFALFRDRAAAGRAADILRAAEPGWWIAAGRLLSGVEPDGGPLGLGRGDIGRGEAAP</sequence>
<evidence type="ECO:0000256" key="8">
    <source>
        <dbReference type="ARBA" id="ARBA00023229"/>
    </source>
</evidence>
<keyword evidence="14" id="KW-1185">Reference proteome</keyword>
<evidence type="ECO:0000256" key="4">
    <source>
        <dbReference type="ARBA" id="ARBA00022679"/>
    </source>
</evidence>
<dbReference type="EC" id="2.7.1.148" evidence="2 10"/>
<dbReference type="Gene3D" id="3.30.70.890">
    <property type="entry name" value="GHMP kinase, C-terminal domain"/>
    <property type="match status" value="1"/>
</dbReference>
<keyword evidence="4 10" id="KW-0808">Transferase</keyword>
<dbReference type="SUPFAM" id="SSF55060">
    <property type="entry name" value="GHMP Kinase, C-terminal domain"/>
    <property type="match status" value="1"/>
</dbReference>
<reference evidence="13" key="1">
    <citation type="submission" date="2021-04" db="EMBL/GenBank/DDBJ databases">
        <authorList>
            <person name="Zhang D.-C."/>
        </authorList>
    </citation>
    <scope>NUCLEOTIDE SEQUENCE</scope>
    <source>
        <strain evidence="13">CGMCC 1.15697</strain>
    </source>
</reference>
<dbReference type="UniPathway" id="UPA00056">
    <property type="reaction ID" value="UER00094"/>
</dbReference>
<dbReference type="GO" id="GO:0016114">
    <property type="term" value="P:terpenoid biosynthetic process"/>
    <property type="evidence" value="ECO:0007669"/>
    <property type="project" value="UniProtKB-UniRule"/>
</dbReference>
<gene>
    <name evidence="10" type="primary">ispE</name>
    <name evidence="13" type="ORF">KAJ83_15370</name>
</gene>
<evidence type="ECO:0000259" key="11">
    <source>
        <dbReference type="Pfam" id="PF00288"/>
    </source>
</evidence>
<evidence type="ECO:0000256" key="2">
    <source>
        <dbReference type="ARBA" id="ARBA00012052"/>
    </source>
</evidence>
<dbReference type="HAMAP" id="MF_00061">
    <property type="entry name" value="IspE"/>
    <property type="match status" value="1"/>
</dbReference>
<dbReference type="Proteomes" id="UP000672602">
    <property type="component" value="Unassembled WGS sequence"/>
</dbReference>
<dbReference type="InterPro" id="IPR014721">
    <property type="entry name" value="Ribsml_uS5_D2-typ_fold_subgr"/>
</dbReference>
<evidence type="ECO:0000256" key="6">
    <source>
        <dbReference type="ARBA" id="ARBA00022777"/>
    </source>
</evidence>
<dbReference type="InterPro" id="IPR004424">
    <property type="entry name" value="IspE"/>
</dbReference>
<dbReference type="GO" id="GO:0050515">
    <property type="term" value="F:4-(cytidine 5'-diphospho)-2-C-methyl-D-erythritol kinase activity"/>
    <property type="evidence" value="ECO:0007669"/>
    <property type="project" value="UniProtKB-UniRule"/>
</dbReference>
<evidence type="ECO:0000256" key="5">
    <source>
        <dbReference type="ARBA" id="ARBA00022741"/>
    </source>
</evidence>
<dbReference type="Pfam" id="PF08544">
    <property type="entry name" value="GHMP_kinases_C"/>
    <property type="match status" value="1"/>
</dbReference>